<reference evidence="6" key="1">
    <citation type="submission" date="2012-06" db="EMBL/GenBank/DDBJ databases">
        <title>Complete sequence of Desulfitobacterium dehalogenans ATCC 51507.</title>
        <authorList>
            <person name="Lucas S."/>
            <person name="Han J."/>
            <person name="Lapidus A."/>
            <person name="Cheng J.-F."/>
            <person name="Goodwin L."/>
            <person name="Pitluck S."/>
            <person name="Peters L."/>
            <person name="Ovchinnikova G."/>
            <person name="Teshima H."/>
            <person name="Detter J.C."/>
            <person name="Han C."/>
            <person name="Tapia R."/>
            <person name="Land M."/>
            <person name="Hauser L."/>
            <person name="Kyrpides N."/>
            <person name="Ivanova N."/>
            <person name="Pagani I."/>
            <person name="Kruse T."/>
            <person name="de Vos W.M."/>
            <person name="Smidt H."/>
            <person name="Woyke T."/>
        </authorList>
    </citation>
    <scope>NUCLEOTIDE SEQUENCE [LARGE SCALE GENOMIC DNA]</scope>
    <source>
        <strain evidence="6">ATCC 51507 / DSM 9161 / JW/IU-DC1</strain>
    </source>
</reference>
<evidence type="ECO:0000256" key="2">
    <source>
        <dbReference type="ARBA" id="ARBA00011322"/>
    </source>
</evidence>
<dbReference type="OrthoDB" id="267455at2"/>
<sequence length="484" mass="53405">MIQSHIKPDRSLKALKLTNFQSHGNTHIEFAGQGCLTVITGPSDSGKSAIIRALKWLLYNSPRGDGFITVGKNECSVQGTYDNGTAITRTRSRGGINRYQIGDQTYEGFGTGVPLEVQQATGIRELRIGDQTYLLNLSDQLAGPFLGNDSTPAPARAKVLGKLAGTEEMDHAGKEVGTDLFRAKREREGLESYIESTEKALDGYAWIPVREAHLIELDSIIEDVKRDQEGIAKLKELHEQFMRLAGEVRSVKAEISRLRPVAEGLAYVRRIERDSAEHGSLSLMNQSYIEAWSKISDANIILHQLVNLDSAIAVVDATQEGLTLGTKLNAAKAEYLYAVGLKTGTQSRLKVLDQNYESVMPHLLAAETEAFNVDKLDCFLINYEHAYQGALSLRRKVQSTARVEEAWELAAALPEKVEKVKSLRSELTNIGSLSRVSLNYAEQANLAQKDTESLETEYIQLMSDLGKCPTCGGDIHIEKLKEVI</sequence>
<comment type="subunit">
    <text evidence="2">Heterodimer of SbcC and SbcD.</text>
</comment>
<name>I4A6A5_DESDJ</name>
<reference evidence="5 6" key="2">
    <citation type="journal article" date="2015" name="J. Bacteriol.">
        <title>Genomic, proteomic, and biochemical analysis of the organohalide respiratory pathway in Desulfitobacterium dehalogenans.</title>
        <authorList>
            <person name="Kruse T."/>
            <person name="van de Pas B.A."/>
            <person name="Atteia A."/>
            <person name="Krab K."/>
            <person name="Hagen W.R."/>
            <person name="Goodwin L."/>
            <person name="Chain P."/>
            <person name="Boeren S."/>
            <person name="Maphosa F."/>
            <person name="Schraa G."/>
            <person name="de Vos W.M."/>
            <person name="van der Oost J."/>
            <person name="Smidt H."/>
            <person name="Stams A.J."/>
        </authorList>
    </citation>
    <scope>NUCLEOTIDE SEQUENCE [LARGE SCALE GENOMIC DNA]</scope>
    <source>
        <strain evidence="6">ATCC 51507 / DSM 9161 / JW/IU-DC1</strain>
    </source>
</reference>
<dbReference type="STRING" id="756499.Desde_1057"/>
<evidence type="ECO:0000256" key="3">
    <source>
        <dbReference type="ARBA" id="ARBA00013368"/>
    </source>
</evidence>
<proteinExistence type="inferred from homology"/>
<dbReference type="SUPFAM" id="SSF52540">
    <property type="entry name" value="P-loop containing nucleoside triphosphate hydrolases"/>
    <property type="match status" value="1"/>
</dbReference>
<dbReference type="PANTHER" id="PTHR32114">
    <property type="entry name" value="ABC TRANSPORTER ABCH.3"/>
    <property type="match status" value="1"/>
</dbReference>
<evidence type="ECO:0000256" key="1">
    <source>
        <dbReference type="ARBA" id="ARBA00006930"/>
    </source>
</evidence>
<feature type="domain" description="Rad50/SbcC-type AAA" evidence="4">
    <location>
        <begin position="15"/>
        <end position="90"/>
    </location>
</feature>
<evidence type="ECO:0000313" key="6">
    <source>
        <dbReference type="Proteomes" id="UP000006053"/>
    </source>
</evidence>
<dbReference type="AlphaFoldDB" id="I4A6A5"/>
<dbReference type="PANTHER" id="PTHR32114:SF2">
    <property type="entry name" value="ABC TRANSPORTER ABCH.3"/>
    <property type="match status" value="1"/>
</dbReference>
<dbReference type="eggNOG" id="COG1196">
    <property type="taxonomic scope" value="Bacteria"/>
</dbReference>
<dbReference type="Proteomes" id="UP000006053">
    <property type="component" value="Chromosome"/>
</dbReference>
<evidence type="ECO:0000259" key="4">
    <source>
        <dbReference type="Pfam" id="PF13476"/>
    </source>
</evidence>
<dbReference type="Pfam" id="PF13476">
    <property type="entry name" value="AAA_23"/>
    <property type="match status" value="1"/>
</dbReference>
<dbReference type="InterPro" id="IPR027417">
    <property type="entry name" value="P-loop_NTPase"/>
</dbReference>
<dbReference type="InterPro" id="IPR038729">
    <property type="entry name" value="Rad50/SbcC_AAA"/>
</dbReference>
<protein>
    <recommendedName>
        <fullName evidence="3">Nuclease SbcCD subunit C</fullName>
    </recommendedName>
</protein>
<evidence type="ECO:0000313" key="5">
    <source>
        <dbReference type="EMBL" id="AFL99489.1"/>
    </source>
</evidence>
<dbReference type="RefSeq" id="WP_014792981.1">
    <property type="nucleotide sequence ID" value="NC_018017.1"/>
</dbReference>
<organism evidence="5 6">
    <name type="scientific">Desulfitobacterium dehalogenans (strain ATCC 51507 / DSM 9161 / JW/IU-DC1)</name>
    <dbReference type="NCBI Taxonomy" id="756499"/>
    <lineage>
        <taxon>Bacteria</taxon>
        <taxon>Bacillati</taxon>
        <taxon>Bacillota</taxon>
        <taxon>Clostridia</taxon>
        <taxon>Eubacteriales</taxon>
        <taxon>Desulfitobacteriaceae</taxon>
        <taxon>Desulfitobacterium</taxon>
    </lineage>
</organism>
<dbReference type="KEGG" id="ddh:Desde_1057"/>
<gene>
    <name evidence="5" type="ordered locus">Desde_1057</name>
</gene>
<dbReference type="HOGENOM" id="CLU_564643_0_0_9"/>
<dbReference type="Gene3D" id="3.40.50.300">
    <property type="entry name" value="P-loop containing nucleotide triphosphate hydrolases"/>
    <property type="match status" value="1"/>
</dbReference>
<dbReference type="GO" id="GO:0016887">
    <property type="term" value="F:ATP hydrolysis activity"/>
    <property type="evidence" value="ECO:0007669"/>
    <property type="project" value="InterPro"/>
</dbReference>
<accession>I4A6A5</accession>
<comment type="similarity">
    <text evidence="1">Belongs to the SMC family. SbcC subfamily.</text>
</comment>
<keyword evidence="6" id="KW-1185">Reference proteome</keyword>
<dbReference type="GO" id="GO:0006302">
    <property type="term" value="P:double-strand break repair"/>
    <property type="evidence" value="ECO:0007669"/>
    <property type="project" value="InterPro"/>
</dbReference>
<dbReference type="EMBL" id="CP003348">
    <property type="protein sequence ID" value="AFL99489.1"/>
    <property type="molecule type" value="Genomic_DNA"/>
</dbReference>